<accession>A0ABW5KDP7</accession>
<evidence type="ECO:0000259" key="6">
    <source>
        <dbReference type="Pfam" id="PF07980"/>
    </source>
</evidence>
<sequence length="566" mass="63942">MKMILRILVLVLMTGFLYACSKFLEEENIAGITAENYYKDAAGYESLVRSCYASLRSIYDINPSLFEYGTDIMTRGEIEPVSGTVGDLVIRATGLNEYKTLTADNSAVEKLFSAAYSGIQRCNTAVNRASTVPGLSDELRNKRLAEVRFIRAYYYYLLVENFGNVPIVQEEINTPVTHFSPNSEEEVYSFMISDLQQAIGAADATTGEFGRVTRDAAKHLLALVHLTRGYKTFGADTDFITSAKLAEEVLAAGTYTLLPSFAAVFDPENQQNKEILFSIQYDRTSLKPSLGTGNGQNVLFGWRVWREPGFFEETTVYNRRLSDFMPTQFLYTLYDTKKDARYDGTFLSRFAATKDDVIGSQQVKKGDLRFYFPYPDQVFTSADSIALKSANPVVEIVRFNRWKQDFDGIGGAMKFPMINKFFDPYATAFGNSENNHRSTRDIFIFRLAETYLIAAEAYFKLGQLDNAAQKLNVVRARAAKAGQTLAISPSQVTLDFILDERAREQAGEYKRWLDLKRTRRLDRAFSHNLLTKIANPAGIVDKYYLRPIPQSVIDRDSGEYPQNQGY</sequence>
<gene>
    <name evidence="8" type="ORF">ACFSR5_01965</name>
</gene>
<keyword evidence="5" id="KW-0998">Cell outer membrane</keyword>
<evidence type="ECO:0000256" key="1">
    <source>
        <dbReference type="ARBA" id="ARBA00004442"/>
    </source>
</evidence>
<organism evidence="8 9">
    <name type="scientific">Sphingobacterium suaedae</name>
    <dbReference type="NCBI Taxonomy" id="1686402"/>
    <lineage>
        <taxon>Bacteria</taxon>
        <taxon>Pseudomonadati</taxon>
        <taxon>Bacteroidota</taxon>
        <taxon>Sphingobacteriia</taxon>
        <taxon>Sphingobacteriales</taxon>
        <taxon>Sphingobacteriaceae</taxon>
        <taxon>Sphingobacterium</taxon>
    </lineage>
</organism>
<evidence type="ECO:0000259" key="7">
    <source>
        <dbReference type="Pfam" id="PF14322"/>
    </source>
</evidence>
<comment type="subcellular location">
    <subcellularLocation>
        <location evidence="1">Cell outer membrane</location>
    </subcellularLocation>
</comment>
<dbReference type="InterPro" id="IPR033985">
    <property type="entry name" value="SusD-like_N"/>
</dbReference>
<dbReference type="InterPro" id="IPR012944">
    <property type="entry name" value="SusD_RagB_dom"/>
</dbReference>
<keyword evidence="4" id="KW-0472">Membrane</keyword>
<proteinExistence type="inferred from homology"/>
<evidence type="ECO:0000313" key="8">
    <source>
        <dbReference type="EMBL" id="MFD2546405.1"/>
    </source>
</evidence>
<dbReference type="Gene3D" id="1.25.40.390">
    <property type="match status" value="1"/>
</dbReference>
<feature type="domain" description="SusD-like N-terminal" evidence="7">
    <location>
        <begin position="100"/>
        <end position="225"/>
    </location>
</feature>
<dbReference type="EMBL" id="JBHULR010000001">
    <property type="protein sequence ID" value="MFD2546405.1"/>
    <property type="molecule type" value="Genomic_DNA"/>
</dbReference>
<dbReference type="PROSITE" id="PS51257">
    <property type="entry name" value="PROKAR_LIPOPROTEIN"/>
    <property type="match status" value="1"/>
</dbReference>
<evidence type="ECO:0000256" key="5">
    <source>
        <dbReference type="ARBA" id="ARBA00023237"/>
    </source>
</evidence>
<evidence type="ECO:0000256" key="2">
    <source>
        <dbReference type="ARBA" id="ARBA00006275"/>
    </source>
</evidence>
<name>A0ABW5KDP7_9SPHI</name>
<keyword evidence="3" id="KW-0732">Signal</keyword>
<feature type="domain" description="RagB/SusD" evidence="6">
    <location>
        <begin position="273"/>
        <end position="566"/>
    </location>
</feature>
<dbReference type="InterPro" id="IPR011990">
    <property type="entry name" value="TPR-like_helical_dom_sf"/>
</dbReference>
<keyword evidence="9" id="KW-1185">Reference proteome</keyword>
<dbReference type="Pfam" id="PF14322">
    <property type="entry name" value="SusD-like_3"/>
    <property type="match status" value="1"/>
</dbReference>
<protein>
    <submittedName>
        <fullName evidence="8">RagB/SusD family nutrient uptake outer membrane protein</fullName>
    </submittedName>
</protein>
<dbReference type="Pfam" id="PF07980">
    <property type="entry name" value="SusD_RagB"/>
    <property type="match status" value="1"/>
</dbReference>
<dbReference type="RefSeq" id="WP_380900159.1">
    <property type="nucleotide sequence ID" value="NZ_JBHUEG010000002.1"/>
</dbReference>
<comment type="similarity">
    <text evidence="2">Belongs to the SusD family.</text>
</comment>
<comment type="caution">
    <text evidence="8">The sequence shown here is derived from an EMBL/GenBank/DDBJ whole genome shotgun (WGS) entry which is preliminary data.</text>
</comment>
<evidence type="ECO:0000256" key="4">
    <source>
        <dbReference type="ARBA" id="ARBA00023136"/>
    </source>
</evidence>
<reference evidence="9" key="1">
    <citation type="journal article" date="2019" name="Int. J. Syst. Evol. Microbiol.">
        <title>The Global Catalogue of Microorganisms (GCM) 10K type strain sequencing project: providing services to taxonomists for standard genome sequencing and annotation.</title>
        <authorList>
            <consortium name="The Broad Institute Genomics Platform"/>
            <consortium name="The Broad Institute Genome Sequencing Center for Infectious Disease"/>
            <person name="Wu L."/>
            <person name="Ma J."/>
        </authorList>
    </citation>
    <scope>NUCLEOTIDE SEQUENCE [LARGE SCALE GENOMIC DNA]</scope>
    <source>
        <strain evidence="9">KCTC 42662</strain>
    </source>
</reference>
<dbReference type="SUPFAM" id="SSF48452">
    <property type="entry name" value="TPR-like"/>
    <property type="match status" value="1"/>
</dbReference>
<evidence type="ECO:0000313" key="9">
    <source>
        <dbReference type="Proteomes" id="UP001597545"/>
    </source>
</evidence>
<dbReference type="Proteomes" id="UP001597545">
    <property type="component" value="Unassembled WGS sequence"/>
</dbReference>
<evidence type="ECO:0000256" key="3">
    <source>
        <dbReference type="ARBA" id="ARBA00022729"/>
    </source>
</evidence>